<dbReference type="Proteomes" id="UP000887581">
    <property type="component" value="Unplaced"/>
</dbReference>
<accession>A0A915PLU3</accession>
<reference evidence="4" key="1">
    <citation type="submission" date="2022-11" db="UniProtKB">
        <authorList>
            <consortium name="WormBaseParasite"/>
        </authorList>
    </citation>
    <scope>IDENTIFICATION</scope>
</reference>
<keyword evidence="1" id="KW-0472">Membrane</keyword>
<feature type="transmembrane region" description="Helical" evidence="1">
    <location>
        <begin position="139"/>
        <end position="156"/>
    </location>
</feature>
<feature type="chain" id="PRO_5036896242" evidence="2">
    <location>
        <begin position="22"/>
        <end position="204"/>
    </location>
</feature>
<keyword evidence="1" id="KW-1133">Transmembrane helix</keyword>
<keyword evidence="1" id="KW-0812">Transmembrane</keyword>
<dbReference type="AlphaFoldDB" id="A0A915PLU3"/>
<keyword evidence="3" id="KW-1185">Reference proteome</keyword>
<keyword evidence="2" id="KW-0732">Signal</keyword>
<dbReference type="WBParaSite" id="sdigi.contig25.g2031.t1">
    <property type="protein sequence ID" value="sdigi.contig25.g2031.t1"/>
    <property type="gene ID" value="sdigi.contig25.g2031"/>
</dbReference>
<evidence type="ECO:0000313" key="4">
    <source>
        <dbReference type="WBParaSite" id="sdigi.contig25.g2031.t1"/>
    </source>
</evidence>
<sequence length="204" mass="22942">MGLQWFSLLICFLCAWLFACGGDSLDGINGIKFPNAVIKKNREAQSVVVTWAENMSVVANITRTVPLQVKHNATLPQLERATQVFAQTSTRKVFIPTVRKLKQKQESLTIPISEFSAPSSSLQAFGPVGDFEQAEDTHFLYYMVIFGAIIICLYVASHNKKKILGFIIEGRKPPNSARRTALRYKRLRQHDDSGSDPTNVIYEY</sequence>
<feature type="signal peptide" evidence="2">
    <location>
        <begin position="1"/>
        <end position="21"/>
    </location>
</feature>
<evidence type="ECO:0000313" key="3">
    <source>
        <dbReference type="Proteomes" id="UP000887581"/>
    </source>
</evidence>
<name>A0A915PLU3_9BILA</name>
<protein>
    <submittedName>
        <fullName evidence="4">Uncharacterized protein</fullName>
    </submittedName>
</protein>
<evidence type="ECO:0000256" key="2">
    <source>
        <dbReference type="SAM" id="SignalP"/>
    </source>
</evidence>
<organism evidence="3 4">
    <name type="scientific">Setaria digitata</name>
    <dbReference type="NCBI Taxonomy" id="48799"/>
    <lineage>
        <taxon>Eukaryota</taxon>
        <taxon>Metazoa</taxon>
        <taxon>Ecdysozoa</taxon>
        <taxon>Nematoda</taxon>
        <taxon>Chromadorea</taxon>
        <taxon>Rhabditida</taxon>
        <taxon>Spirurina</taxon>
        <taxon>Spiruromorpha</taxon>
        <taxon>Filarioidea</taxon>
        <taxon>Setariidae</taxon>
        <taxon>Setaria</taxon>
    </lineage>
</organism>
<dbReference type="Pfam" id="PF17818">
    <property type="entry name" value="KCT2"/>
    <property type="match status" value="1"/>
</dbReference>
<proteinExistence type="predicted"/>
<evidence type="ECO:0000256" key="1">
    <source>
        <dbReference type="SAM" id="Phobius"/>
    </source>
</evidence>